<evidence type="ECO:0000313" key="2">
    <source>
        <dbReference type="EMBL" id="KDP34644.1"/>
    </source>
</evidence>
<keyword evidence="3" id="KW-1185">Reference proteome</keyword>
<sequence length="102" mass="11191">MWYNHRPTKGHQQESPHTPPPGPPGSYPPASTCAEEEHGALTAVPWPPGAHRLSPPGSTGQASTLAVRALTEYRTLLPHERDRSSRRLPPRESEEAAKQESQ</sequence>
<dbReference type="AlphaFoldDB" id="A0A067KS49"/>
<dbReference type="Proteomes" id="UP000027138">
    <property type="component" value="Unassembled WGS sequence"/>
</dbReference>
<accession>A0A067KS49</accession>
<feature type="compositionally biased region" description="Basic and acidic residues" evidence="1">
    <location>
        <begin position="77"/>
        <end position="102"/>
    </location>
</feature>
<name>A0A067KS49_JATCU</name>
<dbReference type="EMBL" id="KK914515">
    <property type="protein sequence ID" value="KDP34644.1"/>
    <property type="molecule type" value="Genomic_DNA"/>
</dbReference>
<protein>
    <submittedName>
        <fullName evidence="2">Uncharacterized protein</fullName>
    </submittedName>
</protein>
<reference evidence="2 3" key="1">
    <citation type="journal article" date="2014" name="PLoS ONE">
        <title>Global Analysis of Gene Expression Profiles in Physic Nut (Jatropha curcas L.) Seedlings Exposed to Salt Stress.</title>
        <authorList>
            <person name="Zhang L."/>
            <person name="Zhang C."/>
            <person name="Wu P."/>
            <person name="Chen Y."/>
            <person name="Li M."/>
            <person name="Jiang H."/>
            <person name="Wu G."/>
        </authorList>
    </citation>
    <scope>NUCLEOTIDE SEQUENCE [LARGE SCALE GENOMIC DNA]</scope>
    <source>
        <strain evidence="3">cv. GZQX0401</strain>
        <tissue evidence="2">Young leaves</tissue>
    </source>
</reference>
<evidence type="ECO:0000313" key="3">
    <source>
        <dbReference type="Proteomes" id="UP000027138"/>
    </source>
</evidence>
<organism evidence="2 3">
    <name type="scientific">Jatropha curcas</name>
    <name type="common">Barbados nut</name>
    <dbReference type="NCBI Taxonomy" id="180498"/>
    <lineage>
        <taxon>Eukaryota</taxon>
        <taxon>Viridiplantae</taxon>
        <taxon>Streptophyta</taxon>
        <taxon>Embryophyta</taxon>
        <taxon>Tracheophyta</taxon>
        <taxon>Spermatophyta</taxon>
        <taxon>Magnoliopsida</taxon>
        <taxon>eudicotyledons</taxon>
        <taxon>Gunneridae</taxon>
        <taxon>Pentapetalae</taxon>
        <taxon>rosids</taxon>
        <taxon>fabids</taxon>
        <taxon>Malpighiales</taxon>
        <taxon>Euphorbiaceae</taxon>
        <taxon>Crotonoideae</taxon>
        <taxon>Jatropheae</taxon>
        <taxon>Jatropha</taxon>
    </lineage>
</organism>
<gene>
    <name evidence="2" type="ORF">JCGZ_11957</name>
</gene>
<feature type="compositionally biased region" description="Pro residues" evidence="1">
    <location>
        <begin position="17"/>
        <end position="27"/>
    </location>
</feature>
<evidence type="ECO:0000256" key="1">
    <source>
        <dbReference type="SAM" id="MobiDB-lite"/>
    </source>
</evidence>
<feature type="region of interest" description="Disordered" evidence="1">
    <location>
        <begin position="1"/>
        <end position="102"/>
    </location>
</feature>
<proteinExistence type="predicted"/>